<evidence type="ECO:0000256" key="1">
    <source>
        <dbReference type="SAM" id="SignalP"/>
    </source>
</evidence>
<accession>A0A8B8FTG6</accession>
<dbReference type="RefSeq" id="XP_025413778.1">
    <property type="nucleotide sequence ID" value="XM_025557993.1"/>
</dbReference>
<gene>
    <name evidence="3" type="primary">LOC112685933</name>
</gene>
<sequence>MPMYAILLLSLYFFFFFSTNVVCTSLTNYVSSKNNTPFWINPCGYDTYNNEDDSDASIIYRILNLAKQSQNNINSFKTCFIMRTFNIDYFNHYERWANENNSWMIPRLLKSAEDDLPRSFLNSRSFPEELLFTYEILQRVSVGLEKLLEDAEKIDFPEHQFLKNFVTCKNNLQQILCEVNDAIEIKSQIQPDDITRDAIPNEVRQESSTAKRHLVNSLIFRDYMIAIKYLINTYESFG</sequence>
<name>A0A8B8FTG6_9HEMI</name>
<evidence type="ECO:0000313" key="3">
    <source>
        <dbReference type="RefSeq" id="XP_025413778.1"/>
    </source>
</evidence>
<keyword evidence="1" id="KW-0732">Signal</keyword>
<feature type="chain" id="PRO_5034159072" evidence="1">
    <location>
        <begin position="24"/>
        <end position="238"/>
    </location>
</feature>
<proteinExistence type="predicted"/>
<keyword evidence="2" id="KW-1185">Reference proteome</keyword>
<reference evidence="3" key="1">
    <citation type="submission" date="2025-08" db="UniProtKB">
        <authorList>
            <consortium name="RefSeq"/>
        </authorList>
    </citation>
    <scope>IDENTIFICATION</scope>
    <source>
        <tissue evidence="3">Whole body</tissue>
    </source>
</reference>
<dbReference type="OrthoDB" id="6049566at2759"/>
<organism evidence="2 3">
    <name type="scientific">Sipha flava</name>
    <name type="common">yellow sugarcane aphid</name>
    <dbReference type="NCBI Taxonomy" id="143950"/>
    <lineage>
        <taxon>Eukaryota</taxon>
        <taxon>Metazoa</taxon>
        <taxon>Ecdysozoa</taxon>
        <taxon>Arthropoda</taxon>
        <taxon>Hexapoda</taxon>
        <taxon>Insecta</taxon>
        <taxon>Pterygota</taxon>
        <taxon>Neoptera</taxon>
        <taxon>Paraneoptera</taxon>
        <taxon>Hemiptera</taxon>
        <taxon>Sternorrhyncha</taxon>
        <taxon>Aphidomorpha</taxon>
        <taxon>Aphidoidea</taxon>
        <taxon>Aphididae</taxon>
        <taxon>Sipha</taxon>
    </lineage>
</organism>
<dbReference type="AlphaFoldDB" id="A0A8B8FTG6"/>
<dbReference type="Proteomes" id="UP000694846">
    <property type="component" value="Unplaced"/>
</dbReference>
<protein>
    <submittedName>
        <fullName evidence="3">Uncharacterized protein LOC112685933</fullName>
    </submittedName>
</protein>
<dbReference type="GeneID" id="112685933"/>
<feature type="signal peptide" evidence="1">
    <location>
        <begin position="1"/>
        <end position="23"/>
    </location>
</feature>
<evidence type="ECO:0000313" key="2">
    <source>
        <dbReference type="Proteomes" id="UP000694846"/>
    </source>
</evidence>